<evidence type="ECO:0000313" key="5">
    <source>
        <dbReference type="Proteomes" id="UP000480929"/>
    </source>
</evidence>
<feature type="transmembrane region" description="Helical" evidence="1">
    <location>
        <begin position="12"/>
        <end position="33"/>
    </location>
</feature>
<dbReference type="RefSeq" id="WP_154237533.1">
    <property type="nucleotide sequence ID" value="NZ_CALJPI010000203.1"/>
</dbReference>
<evidence type="ECO:0000313" key="4">
    <source>
        <dbReference type="Proteomes" id="UP000433575"/>
    </source>
</evidence>
<feature type="transmembrane region" description="Helical" evidence="1">
    <location>
        <begin position="39"/>
        <end position="58"/>
    </location>
</feature>
<dbReference type="EMBL" id="WKPI01000001">
    <property type="protein sequence ID" value="MSC31647.1"/>
    <property type="molecule type" value="Genomic_DNA"/>
</dbReference>
<evidence type="ECO:0000256" key="1">
    <source>
        <dbReference type="SAM" id="Phobius"/>
    </source>
</evidence>
<evidence type="ECO:0000313" key="2">
    <source>
        <dbReference type="EMBL" id="MSA87852.1"/>
    </source>
</evidence>
<dbReference type="Proteomes" id="UP000433575">
    <property type="component" value="Unassembled WGS sequence"/>
</dbReference>
<gene>
    <name evidence="3" type="ORF">GKD88_00700</name>
    <name evidence="2" type="ORF">GKE08_00695</name>
</gene>
<keyword evidence="1" id="KW-0812">Transmembrane</keyword>
<comment type="caution">
    <text evidence="2">The sequence shown here is derived from an EMBL/GenBank/DDBJ whole genome shotgun (WGS) entry which is preliminary data.</text>
</comment>
<protein>
    <submittedName>
        <fullName evidence="2">Uncharacterized protein</fullName>
    </submittedName>
</protein>
<organism evidence="2 4">
    <name type="scientific">Holdemania massiliensis</name>
    <dbReference type="NCBI Taxonomy" id="1468449"/>
    <lineage>
        <taxon>Bacteria</taxon>
        <taxon>Bacillati</taxon>
        <taxon>Bacillota</taxon>
        <taxon>Erysipelotrichia</taxon>
        <taxon>Erysipelotrichales</taxon>
        <taxon>Erysipelotrichaceae</taxon>
        <taxon>Holdemania</taxon>
    </lineage>
</organism>
<name>A0A6N7S2B4_9FIRM</name>
<evidence type="ECO:0000313" key="3">
    <source>
        <dbReference type="EMBL" id="MSC31647.1"/>
    </source>
</evidence>
<sequence length="158" mass="18832">MKTYYVRESVRKIYLGVGVGSVMLLSLLLILHPTLFHSVVLNLWFYGIAIGMSGLHLFRAKTCKLRIEDEELYFYNGLLDTKHIPLNKILRIEYNPEIRIRIYMQRKDTVYRIPNVFSREDTEEIFRTLRKKRKQILIERIEKPGKSIQISENCERVK</sequence>
<dbReference type="EMBL" id="WKPJ01000001">
    <property type="protein sequence ID" value="MSA87852.1"/>
    <property type="molecule type" value="Genomic_DNA"/>
</dbReference>
<dbReference type="OrthoDB" id="10007940at2"/>
<reference evidence="4 5" key="1">
    <citation type="journal article" date="2019" name="Nat. Med.">
        <title>A library of human gut bacterial isolates paired with longitudinal multiomics data enables mechanistic microbiome research.</title>
        <authorList>
            <person name="Poyet M."/>
            <person name="Groussin M."/>
            <person name="Gibbons S.M."/>
            <person name="Avila-Pacheco J."/>
            <person name="Jiang X."/>
            <person name="Kearney S.M."/>
            <person name="Perrotta A.R."/>
            <person name="Berdy B."/>
            <person name="Zhao S."/>
            <person name="Lieberman T.D."/>
            <person name="Swanson P.K."/>
            <person name="Smith M."/>
            <person name="Roesemann S."/>
            <person name="Alexander J.E."/>
            <person name="Rich S.A."/>
            <person name="Livny J."/>
            <person name="Vlamakis H."/>
            <person name="Clish C."/>
            <person name="Bullock K."/>
            <person name="Deik A."/>
            <person name="Scott J."/>
            <person name="Pierce K.A."/>
            <person name="Xavier R.J."/>
            <person name="Alm E.J."/>
        </authorList>
    </citation>
    <scope>NUCLEOTIDE SEQUENCE [LARGE SCALE GENOMIC DNA]</scope>
    <source>
        <strain evidence="2 4">BIOML-A4</strain>
        <strain evidence="3 5">BIOML-A5</strain>
    </source>
</reference>
<dbReference type="AlphaFoldDB" id="A0A6N7S2B4"/>
<keyword evidence="1" id="KW-1133">Transmembrane helix</keyword>
<keyword evidence="1" id="KW-0472">Membrane</keyword>
<dbReference type="Proteomes" id="UP000480929">
    <property type="component" value="Unassembled WGS sequence"/>
</dbReference>
<accession>A0A6N7S2B4</accession>
<keyword evidence="5" id="KW-1185">Reference proteome</keyword>
<proteinExistence type="predicted"/>